<accession>A0A820JFB2</accession>
<evidence type="ECO:0000313" key="2">
    <source>
        <dbReference type="Proteomes" id="UP000663842"/>
    </source>
</evidence>
<dbReference type="Proteomes" id="UP000663842">
    <property type="component" value="Unassembled WGS sequence"/>
</dbReference>
<sequence length="22" mass="2794">LIYMGNFRLMYVFDFRLVLVRK</sequence>
<dbReference type="EMBL" id="CAJOBF010013125">
    <property type="protein sequence ID" value="CAF4326337.1"/>
    <property type="molecule type" value="Genomic_DNA"/>
</dbReference>
<protein>
    <submittedName>
        <fullName evidence="1">Uncharacterized protein</fullName>
    </submittedName>
</protein>
<reference evidence="1" key="1">
    <citation type="submission" date="2021-02" db="EMBL/GenBank/DDBJ databases">
        <authorList>
            <person name="Nowell W R."/>
        </authorList>
    </citation>
    <scope>NUCLEOTIDE SEQUENCE</scope>
</reference>
<proteinExistence type="predicted"/>
<feature type="non-terminal residue" evidence="1">
    <location>
        <position position="1"/>
    </location>
</feature>
<dbReference type="AlphaFoldDB" id="A0A820JFB2"/>
<name>A0A820JFB2_9BILA</name>
<organism evidence="1 2">
    <name type="scientific">Rotaria magnacalcarata</name>
    <dbReference type="NCBI Taxonomy" id="392030"/>
    <lineage>
        <taxon>Eukaryota</taxon>
        <taxon>Metazoa</taxon>
        <taxon>Spiralia</taxon>
        <taxon>Gnathifera</taxon>
        <taxon>Rotifera</taxon>
        <taxon>Eurotatoria</taxon>
        <taxon>Bdelloidea</taxon>
        <taxon>Philodinida</taxon>
        <taxon>Philodinidae</taxon>
        <taxon>Rotaria</taxon>
    </lineage>
</organism>
<evidence type="ECO:0000313" key="1">
    <source>
        <dbReference type="EMBL" id="CAF4326337.1"/>
    </source>
</evidence>
<gene>
    <name evidence="1" type="ORF">UXM345_LOCUS34749</name>
</gene>
<comment type="caution">
    <text evidence="1">The sequence shown here is derived from an EMBL/GenBank/DDBJ whole genome shotgun (WGS) entry which is preliminary data.</text>
</comment>